<keyword evidence="8" id="KW-0969">Cilium</keyword>
<evidence type="ECO:0000313" key="20">
    <source>
        <dbReference type="EMBL" id="PIC24686.1"/>
    </source>
</evidence>
<evidence type="ECO:0000256" key="10">
    <source>
        <dbReference type="ARBA" id="ARBA00023170"/>
    </source>
</evidence>
<dbReference type="GO" id="GO:0042048">
    <property type="term" value="P:olfactory behavior"/>
    <property type="evidence" value="ECO:0007669"/>
    <property type="project" value="TreeGrafter"/>
</dbReference>
<evidence type="ECO:0000256" key="18">
    <source>
        <dbReference type="ARBA" id="ARBA00082489"/>
    </source>
</evidence>
<organism evidence="20 21">
    <name type="scientific">Caenorhabditis nigoni</name>
    <dbReference type="NCBI Taxonomy" id="1611254"/>
    <lineage>
        <taxon>Eukaryota</taxon>
        <taxon>Metazoa</taxon>
        <taxon>Ecdysozoa</taxon>
        <taxon>Nematoda</taxon>
        <taxon>Chromadorea</taxon>
        <taxon>Rhabditida</taxon>
        <taxon>Rhabditina</taxon>
        <taxon>Rhabditomorpha</taxon>
        <taxon>Rhabditoidea</taxon>
        <taxon>Rhabditidae</taxon>
        <taxon>Peloderinae</taxon>
        <taxon>Caenorhabditis</taxon>
    </lineage>
</organism>
<dbReference type="GO" id="GO:0038022">
    <property type="term" value="F:G protein-coupled olfactory receptor activity"/>
    <property type="evidence" value="ECO:0007669"/>
    <property type="project" value="TreeGrafter"/>
</dbReference>
<keyword evidence="9 19" id="KW-0472">Membrane</keyword>
<keyword evidence="5 19" id="KW-0812">Transmembrane</keyword>
<dbReference type="Pfam" id="PF10326">
    <property type="entry name" value="7TM_GPCR_Str"/>
    <property type="match status" value="1"/>
</dbReference>
<evidence type="ECO:0000256" key="6">
    <source>
        <dbReference type="ARBA" id="ARBA00022725"/>
    </source>
</evidence>
<dbReference type="InterPro" id="IPR019428">
    <property type="entry name" value="7TM_GPCR_serpentine_rcpt_Str"/>
</dbReference>
<evidence type="ECO:0000256" key="19">
    <source>
        <dbReference type="SAM" id="Phobius"/>
    </source>
</evidence>
<evidence type="ECO:0000256" key="5">
    <source>
        <dbReference type="ARBA" id="ARBA00022692"/>
    </source>
</evidence>
<feature type="transmembrane region" description="Helical" evidence="19">
    <location>
        <begin position="131"/>
        <end position="151"/>
    </location>
</feature>
<dbReference type="FunFam" id="1.20.1070.10:FF:000128">
    <property type="entry name" value="Seven TM Receptor"/>
    <property type="match status" value="1"/>
</dbReference>
<evidence type="ECO:0000256" key="4">
    <source>
        <dbReference type="ARBA" id="ARBA00022606"/>
    </source>
</evidence>
<evidence type="ECO:0000256" key="1">
    <source>
        <dbReference type="ARBA" id="ARBA00004272"/>
    </source>
</evidence>
<dbReference type="GO" id="GO:0006935">
    <property type="term" value="P:chemotaxis"/>
    <property type="evidence" value="ECO:0007669"/>
    <property type="project" value="UniProtKB-KW"/>
</dbReference>
<proteinExistence type="inferred from homology"/>
<evidence type="ECO:0000256" key="12">
    <source>
        <dbReference type="ARBA" id="ARBA00023273"/>
    </source>
</evidence>
<keyword evidence="7 19" id="KW-1133">Transmembrane helix</keyword>
<comment type="function">
    <text evidence="13">An odorant receptor which affects chemotaxis to the volatile odorant diacetyl. Specifies AWA neuronal cell fate via the odr-7 pathway.</text>
</comment>
<keyword evidence="4" id="KW-0716">Sensory transduction</keyword>
<reference evidence="21" key="1">
    <citation type="submission" date="2017-10" db="EMBL/GenBank/DDBJ databases">
        <title>Rapid genome shrinkage in a self-fertile nematode reveals novel sperm competition proteins.</title>
        <authorList>
            <person name="Yin D."/>
            <person name="Schwarz E.M."/>
            <person name="Thomas C.G."/>
            <person name="Felde R.L."/>
            <person name="Korf I.F."/>
            <person name="Cutter A.D."/>
            <person name="Schartner C.M."/>
            <person name="Ralston E.J."/>
            <person name="Meyer B.J."/>
            <person name="Haag E.S."/>
        </authorList>
    </citation>
    <scope>NUCLEOTIDE SEQUENCE [LARGE SCALE GENOMIC DNA]</scope>
    <source>
        <strain evidence="21">JU1422</strain>
    </source>
</reference>
<keyword evidence="11" id="KW-0325">Glycoprotein</keyword>
<dbReference type="Proteomes" id="UP000230233">
    <property type="component" value="Chromosome V"/>
</dbReference>
<name>A0A2G5TC95_9PELO</name>
<evidence type="ECO:0000256" key="8">
    <source>
        <dbReference type="ARBA" id="ARBA00023069"/>
    </source>
</evidence>
<keyword evidence="3" id="KW-0145">Chemotaxis</keyword>
<evidence type="ECO:0000256" key="7">
    <source>
        <dbReference type="ARBA" id="ARBA00022989"/>
    </source>
</evidence>
<keyword evidence="2" id="KW-1003">Cell membrane</keyword>
<evidence type="ECO:0000256" key="2">
    <source>
        <dbReference type="ARBA" id="ARBA00022475"/>
    </source>
</evidence>
<evidence type="ECO:0000256" key="15">
    <source>
        <dbReference type="ARBA" id="ARBA00064300"/>
    </source>
</evidence>
<feature type="transmembrane region" description="Helical" evidence="19">
    <location>
        <begin position="41"/>
        <end position="66"/>
    </location>
</feature>
<comment type="subcellular location">
    <subcellularLocation>
        <location evidence="1">Cell projection</location>
        <location evidence="1">Cilium membrane</location>
        <topology evidence="1">Multi-pass membrane protein</topology>
    </subcellularLocation>
</comment>
<feature type="transmembrane region" description="Helical" evidence="19">
    <location>
        <begin position="90"/>
        <end position="110"/>
    </location>
</feature>
<dbReference type="Gene3D" id="1.20.1070.10">
    <property type="entry name" value="Rhodopsin 7-helix transmembrane proteins"/>
    <property type="match status" value="1"/>
</dbReference>
<protein>
    <recommendedName>
        <fullName evidence="16">Serpentine receptor class r-10</fullName>
    </recommendedName>
    <alternativeName>
        <fullName evidence="17">Odorant response abnormal protein 10</fullName>
    </alternativeName>
    <alternativeName>
        <fullName evidence="18">Olfactory receptor 10</fullName>
    </alternativeName>
</protein>
<comment type="similarity">
    <text evidence="14">Belongs to the nematode receptor-like protein str family.</text>
</comment>
<evidence type="ECO:0000313" key="21">
    <source>
        <dbReference type="Proteomes" id="UP000230233"/>
    </source>
</evidence>
<feature type="transmembrane region" description="Helical" evidence="19">
    <location>
        <begin position="245"/>
        <end position="271"/>
    </location>
</feature>
<evidence type="ECO:0000256" key="13">
    <source>
        <dbReference type="ARBA" id="ARBA00054965"/>
    </source>
</evidence>
<sequence>MAMLWLHIIQYSGFSLAQLTNALLIYLILTRSGKLFGSYRYVMIVFAVCSMIYSIVEVFTEAVIHIKGPVFIVFMDNAWLTRTGWGNEVTTLYCASFALVISLLAVQFFYRYVVTCKPILSNQIEGKRLTLLFIPCLVCFVLWFELVYFGMANTVEKQEYMREELKVHYNVDSRNLAFIAPMYWSTGNNGEKKWNILDCIGSLGCAAIITVCLSTIIFCAWNIYSFLKKSQSQMSPKTLEMNRQFFRTLTFQTLFPFFTLYSQVGLLLLLPVFEVYVAGMANSASACVAVYPCLEPLIAIFCIKPFRRTVMCDKRRKVNSCTTDGFSAHRPL</sequence>
<dbReference type="OrthoDB" id="5819686at2759"/>
<keyword evidence="12" id="KW-0966">Cell projection</keyword>
<dbReference type="PANTHER" id="PTHR22943:SF81">
    <property type="entry name" value="SEVEN TM RECEPTOR"/>
    <property type="match status" value="1"/>
</dbReference>
<dbReference type="EMBL" id="PDUG01000005">
    <property type="protein sequence ID" value="PIC24686.1"/>
    <property type="molecule type" value="Genomic_DNA"/>
</dbReference>
<evidence type="ECO:0000256" key="11">
    <source>
        <dbReference type="ARBA" id="ARBA00023180"/>
    </source>
</evidence>
<keyword evidence="10" id="KW-0675">Receptor</keyword>
<evidence type="ECO:0000256" key="14">
    <source>
        <dbReference type="ARBA" id="ARBA00061678"/>
    </source>
</evidence>
<keyword evidence="6" id="KW-0552">Olfaction</keyword>
<dbReference type="SUPFAM" id="SSF81321">
    <property type="entry name" value="Family A G protein-coupled receptor-like"/>
    <property type="match status" value="1"/>
</dbReference>
<evidence type="ECO:0000256" key="9">
    <source>
        <dbReference type="ARBA" id="ARBA00023136"/>
    </source>
</evidence>
<feature type="transmembrane region" description="Helical" evidence="19">
    <location>
        <begin position="283"/>
        <end position="306"/>
    </location>
</feature>
<comment type="subunit">
    <text evidence="15">Interacts with odr-4.</text>
</comment>
<dbReference type="AlphaFoldDB" id="A0A2G5TC95"/>
<evidence type="ECO:0000256" key="17">
    <source>
        <dbReference type="ARBA" id="ARBA00078653"/>
    </source>
</evidence>
<dbReference type="PANTHER" id="PTHR22943">
    <property type="entry name" value="7-TRANSMEMBRANE DOMAIN RECEPTOR C.ELEGANS"/>
    <property type="match status" value="1"/>
</dbReference>
<comment type="caution">
    <text evidence="20">The sequence shown here is derived from an EMBL/GenBank/DDBJ whole genome shotgun (WGS) entry which is preliminary data.</text>
</comment>
<accession>A0A2G5TC95</accession>
<dbReference type="GO" id="GO:0060170">
    <property type="term" value="C:ciliary membrane"/>
    <property type="evidence" value="ECO:0007669"/>
    <property type="project" value="UniProtKB-SubCell"/>
</dbReference>
<gene>
    <name evidence="20" type="primary">Cnig_chr_V.g17917</name>
    <name evidence="20" type="ORF">B9Z55_017917</name>
</gene>
<keyword evidence="21" id="KW-1185">Reference proteome</keyword>
<evidence type="ECO:0000256" key="16">
    <source>
        <dbReference type="ARBA" id="ARBA00067967"/>
    </source>
</evidence>
<feature type="transmembrane region" description="Helical" evidence="19">
    <location>
        <begin position="200"/>
        <end position="224"/>
    </location>
</feature>
<evidence type="ECO:0000256" key="3">
    <source>
        <dbReference type="ARBA" id="ARBA00022500"/>
    </source>
</evidence>
<feature type="transmembrane region" description="Helical" evidence="19">
    <location>
        <begin position="6"/>
        <end position="29"/>
    </location>
</feature>